<dbReference type="InterPro" id="IPR018392">
    <property type="entry name" value="LysM"/>
</dbReference>
<protein>
    <submittedName>
        <fullName evidence="6">Resuscitation-promoting factor protein RpfC</fullName>
    </submittedName>
</protein>
<feature type="domain" description="LysM" evidence="5">
    <location>
        <begin position="360"/>
        <end position="409"/>
    </location>
</feature>
<reference evidence="7" key="1">
    <citation type="journal article" date="2019" name="Int. J. Syst. Evol. Microbiol.">
        <title>The Global Catalogue of Microorganisms (GCM) 10K type strain sequencing project: providing services to taxonomists for standard genome sequencing and annotation.</title>
        <authorList>
            <consortium name="The Broad Institute Genomics Platform"/>
            <consortium name="The Broad Institute Genome Sequencing Center for Infectious Disease"/>
            <person name="Wu L."/>
            <person name="Ma J."/>
        </authorList>
    </citation>
    <scope>NUCLEOTIDE SEQUENCE [LARGE SCALE GENOMIC DNA]</scope>
    <source>
        <strain evidence="7">JCM 30846</strain>
    </source>
</reference>
<evidence type="ECO:0000313" key="6">
    <source>
        <dbReference type="EMBL" id="GAA3724191.1"/>
    </source>
</evidence>
<dbReference type="InterPro" id="IPR010618">
    <property type="entry name" value="RPF"/>
</dbReference>
<feature type="compositionally biased region" description="Low complexity" evidence="3">
    <location>
        <begin position="298"/>
        <end position="316"/>
    </location>
</feature>
<proteinExistence type="inferred from homology"/>
<dbReference type="RefSeq" id="WP_345644828.1">
    <property type="nucleotide sequence ID" value="NZ_BAABEP010000011.1"/>
</dbReference>
<evidence type="ECO:0000259" key="5">
    <source>
        <dbReference type="PROSITE" id="PS51782"/>
    </source>
</evidence>
<dbReference type="PANTHER" id="PTHR34700">
    <property type="entry name" value="POTASSIUM BINDING PROTEIN KBP"/>
    <property type="match status" value="1"/>
</dbReference>
<dbReference type="CDD" id="cd13925">
    <property type="entry name" value="RPF"/>
    <property type="match status" value="1"/>
</dbReference>
<keyword evidence="4" id="KW-0732">Signal</keyword>
<dbReference type="Gene3D" id="1.10.530.10">
    <property type="match status" value="1"/>
</dbReference>
<feature type="compositionally biased region" description="Low complexity" evidence="3">
    <location>
        <begin position="146"/>
        <end position="202"/>
    </location>
</feature>
<organism evidence="6 7">
    <name type="scientific">Streptomyces tremellae</name>
    <dbReference type="NCBI Taxonomy" id="1124239"/>
    <lineage>
        <taxon>Bacteria</taxon>
        <taxon>Bacillati</taxon>
        <taxon>Actinomycetota</taxon>
        <taxon>Actinomycetes</taxon>
        <taxon>Kitasatosporales</taxon>
        <taxon>Streptomycetaceae</taxon>
        <taxon>Streptomyces</taxon>
    </lineage>
</organism>
<feature type="compositionally biased region" description="Low complexity" evidence="3">
    <location>
        <begin position="342"/>
        <end position="355"/>
    </location>
</feature>
<dbReference type="CDD" id="cd00118">
    <property type="entry name" value="LysM"/>
    <property type="match status" value="1"/>
</dbReference>
<feature type="chain" id="PRO_5047323924" evidence="4">
    <location>
        <begin position="40"/>
        <end position="412"/>
    </location>
</feature>
<evidence type="ECO:0000313" key="7">
    <source>
        <dbReference type="Proteomes" id="UP001499884"/>
    </source>
</evidence>
<feature type="compositionally biased region" description="Gly residues" evidence="3">
    <location>
        <begin position="134"/>
        <end position="145"/>
    </location>
</feature>
<sequence length="412" mass="40444">MSGNGRHRRPRQAPAIVVAAGVTGSALAIPLLASASASAASTSTWDKVAACESGGQWDANLSNGYYGGLQISQDTWDQYGGSQYASRPDLASKAQQISVAEKILTDQGSQTWADCADSAGLPQTTPSGGDDDGGTLGDVVGGLLGGSDDSATPDPSASPTTGDTATPDPSASTDPGDAPAASDDAPDPSATPSDGASPDAPAHGSTPSHATPSSGGKHRATPPAEQGDDDGLPSGVSRDNDGGVLPPTGGVGSVGNADRPGVVRDVIRIPFAPRYTGGDAQALWQLPSQDPARATGEPADSASPAATGAPAPGATAGKHRGAPPATHASGTSAQKSKAGRHAASGDTSSADSATAHRPGARYTVHAGDSLSGIAASQGVKGGWHALYEANKTALGSDPNHIVPGQTLELGAN</sequence>
<dbReference type="Gene3D" id="3.10.350.10">
    <property type="entry name" value="LysM domain"/>
    <property type="match status" value="1"/>
</dbReference>
<evidence type="ECO:0000256" key="1">
    <source>
        <dbReference type="ARBA" id="ARBA00010830"/>
    </source>
</evidence>
<dbReference type="InterPro" id="IPR052196">
    <property type="entry name" value="Bact_Kbp"/>
</dbReference>
<evidence type="ECO:0000256" key="4">
    <source>
        <dbReference type="SAM" id="SignalP"/>
    </source>
</evidence>
<keyword evidence="2" id="KW-0378">Hydrolase</keyword>
<gene>
    <name evidence="6" type="primary">rpfC</name>
    <name evidence="6" type="ORF">GCM10023082_22850</name>
</gene>
<dbReference type="EMBL" id="BAABEP010000011">
    <property type="protein sequence ID" value="GAA3724191.1"/>
    <property type="molecule type" value="Genomic_DNA"/>
</dbReference>
<evidence type="ECO:0000256" key="2">
    <source>
        <dbReference type="ARBA" id="ARBA00022801"/>
    </source>
</evidence>
<dbReference type="Proteomes" id="UP001499884">
    <property type="component" value="Unassembled WGS sequence"/>
</dbReference>
<dbReference type="PROSITE" id="PS51782">
    <property type="entry name" value="LYSM"/>
    <property type="match status" value="1"/>
</dbReference>
<dbReference type="PANTHER" id="PTHR34700:SF4">
    <property type="entry name" value="PHAGE-LIKE ELEMENT PBSX PROTEIN XKDP"/>
    <property type="match status" value="1"/>
</dbReference>
<feature type="signal peptide" evidence="4">
    <location>
        <begin position="1"/>
        <end position="39"/>
    </location>
</feature>
<dbReference type="Pfam" id="PF06737">
    <property type="entry name" value="Transglycosylas"/>
    <property type="match status" value="1"/>
</dbReference>
<feature type="region of interest" description="Disordered" evidence="3">
    <location>
        <begin position="114"/>
        <end position="360"/>
    </location>
</feature>
<dbReference type="SUPFAM" id="SSF53955">
    <property type="entry name" value="Lysozyme-like"/>
    <property type="match status" value="1"/>
</dbReference>
<name>A0ABP7ET48_9ACTN</name>
<keyword evidence="7" id="KW-1185">Reference proteome</keyword>
<evidence type="ECO:0000256" key="3">
    <source>
        <dbReference type="SAM" id="MobiDB-lite"/>
    </source>
</evidence>
<dbReference type="InterPro" id="IPR036779">
    <property type="entry name" value="LysM_dom_sf"/>
</dbReference>
<feature type="compositionally biased region" description="Polar residues" evidence="3">
    <location>
        <begin position="205"/>
        <end position="214"/>
    </location>
</feature>
<dbReference type="SUPFAM" id="SSF54106">
    <property type="entry name" value="LysM domain"/>
    <property type="match status" value="1"/>
</dbReference>
<dbReference type="InterPro" id="IPR023346">
    <property type="entry name" value="Lysozyme-like_dom_sf"/>
</dbReference>
<dbReference type="Pfam" id="PF01476">
    <property type="entry name" value="LysM"/>
    <property type="match status" value="1"/>
</dbReference>
<comment type="similarity">
    <text evidence="1">Belongs to the transglycosylase family. Rpf subfamily.</text>
</comment>
<accession>A0ABP7ET48</accession>
<comment type="caution">
    <text evidence="6">The sequence shown here is derived from an EMBL/GenBank/DDBJ whole genome shotgun (WGS) entry which is preliminary data.</text>
</comment>
<dbReference type="SMART" id="SM00257">
    <property type="entry name" value="LysM"/>
    <property type="match status" value="1"/>
</dbReference>